<dbReference type="Gene3D" id="2.130.10.10">
    <property type="entry name" value="YVTN repeat-like/Quinoprotein amine dehydrogenase"/>
    <property type="match status" value="1"/>
</dbReference>
<dbReference type="InterPro" id="IPR001680">
    <property type="entry name" value="WD40_rpt"/>
</dbReference>
<dbReference type="Pfam" id="PF04003">
    <property type="entry name" value="Utp12"/>
    <property type="match status" value="1"/>
</dbReference>
<protein>
    <submittedName>
        <fullName evidence="7">LANO_0D02674g1_1</fullName>
    </submittedName>
</protein>
<feature type="compositionally biased region" description="Acidic residues" evidence="5">
    <location>
        <begin position="553"/>
        <end position="594"/>
    </location>
</feature>
<keyword evidence="8" id="KW-1185">Reference proteome</keyword>
<evidence type="ECO:0000259" key="6">
    <source>
        <dbReference type="Pfam" id="PF04003"/>
    </source>
</evidence>
<dbReference type="InterPro" id="IPR015943">
    <property type="entry name" value="WD40/YVTN_repeat-like_dom_sf"/>
</dbReference>
<evidence type="ECO:0000256" key="5">
    <source>
        <dbReference type="SAM" id="MobiDB-lite"/>
    </source>
</evidence>
<organism evidence="7 8">
    <name type="scientific">Lachancea nothofagi CBS 11611</name>
    <dbReference type="NCBI Taxonomy" id="1266666"/>
    <lineage>
        <taxon>Eukaryota</taxon>
        <taxon>Fungi</taxon>
        <taxon>Dikarya</taxon>
        <taxon>Ascomycota</taxon>
        <taxon>Saccharomycotina</taxon>
        <taxon>Saccharomycetes</taxon>
        <taxon>Saccharomycetales</taxon>
        <taxon>Saccharomycetaceae</taxon>
        <taxon>Lachancea</taxon>
    </lineage>
</organism>
<keyword evidence="4" id="KW-0853">WD repeat</keyword>
<accession>A0A1G4JF25</accession>
<comment type="subcellular location">
    <subcellularLocation>
        <location evidence="1">Nucleus</location>
    </subcellularLocation>
</comment>
<evidence type="ECO:0000256" key="4">
    <source>
        <dbReference type="PROSITE-ProRule" id="PRU00221"/>
    </source>
</evidence>
<evidence type="ECO:0000313" key="7">
    <source>
        <dbReference type="EMBL" id="SCU88640.1"/>
    </source>
</evidence>
<feature type="compositionally biased region" description="Basic and acidic residues" evidence="5">
    <location>
        <begin position="606"/>
        <end position="619"/>
    </location>
</feature>
<dbReference type="PANTHER" id="PTHR44267:SF1">
    <property type="entry name" value="WD REPEAT-CONTAINING PROTEIN 43"/>
    <property type="match status" value="1"/>
</dbReference>
<evidence type="ECO:0000256" key="2">
    <source>
        <dbReference type="ARBA" id="ARBA00023242"/>
    </source>
</evidence>
<evidence type="ECO:0000313" key="8">
    <source>
        <dbReference type="Proteomes" id="UP000189911"/>
    </source>
</evidence>
<reference evidence="8" key="1">
    <citation type="submission" date="2016-03" db="EMBL/GenBank/DDBJ databases">
        <authorList>
            <person name="Devillers Hugo."/>
        </authorList>
    </citation>
    <scope>NUCLEOTIDE SEQUENCE [LARGE SCALE GENOMIC DNA]</scope>
</reference>
<dbReference type="AlphaFoldDB" id="A0A1G4JF25"/>
<feature type="repeat" description="WD" evidence="4">
    <location>
        <begin position="178"/>
        <end position="219"/>
    </location>
</feature>
<dbReference type="GO" id="GO:0000462">
    <property type="term" value="P:maturation of SSU-rRNA from tricistronic rRNA transcript (SSU-rRNA, 5.8S rRNA, LSU-rRNA)"/>
    <property type="evidence" value="ECO:0007669"/>
    <property type="project" value="TreeGrafter"/>
</dbReference>
<dbReference type="SMART" id="SM00320">
    <property type="entry name" value="WD40"/>
    <property type="match status" value="2"/>
</dbReference>
<dbReference type="EMBL" id="LT598448">
    <property type="protein sequence ID" value="SCU88640.1"/>
    <property type="molecule type" value="Genomic_DNA"/>
</dbReference>
<proteinExistence type="inferred from homology"/>
<dbReference type="Proteomes" id="UP000189911">
    <property type="component" value="Chromosome D"/>
</dbReference>
<comment type="similarity">
    <text evidence="3">Belongs to the UTP5 family.</text>
</comment>
<feature type="region of interest" description="Disordered" evidence="5">
    <location>
        <begin position="544"/>
        <end position="635"/>
    </location>
</feature>
<dbReference type="PANTHER" id="PTHR44267">
    <property type="entry name" value="WD REPEAT-CONTAINING PROTEIN 43"/>
    <property type="match status" value="1"/>
</dbReference>
<feature type="compositionally biased region" description="Acidic residues" evidence="5">
    <location>
        <begin position="620"/>
        <end position="635"/>
    </location>
</feature>
<dbReference type="InterPro" id="IPR036322">
    <property type="entry name" value="WD40_repeat_dom_sf"/>
</dbReference>
<dbReference type="PROSITE" id="PS50082">
    <property type="entry name" value="WD_REPEATS_2"/>
    <property type="match status" value="1"/>
</dbReference>
<dbReference type="GO" id="GO:0032040">
    <property type="term" value="C:small-subunit processome"/>
    <property type="evidence" value="ECO:0007669"/>
    <property type="project" value="UniProtKB-ARBA"/>
</dbReference>
<feature type="domain" description="Small-subunit processome Utp12" evidence="6">
    <location>
        <begin position="423"/>
        <end position="524"/>
    </location>
</feature>
<name>A0A1G4JF25_9SACH</name>
<dbReference type="InterPro" id="IPR007148">
    <property type="entry name" value="SSU_processome_Utp12"/>
</dbReference>
<dbReference type="InterPro" id="IPR052414">
    <property type="entry name" value="U3_snoRNA-assoc_WDR"/>
</dbReference>
<keyword evidence="2" id="KW-0539">Nucleus</keyword>
<dbReference type="SUPFAM" id="SSF50978">
    <property type="entry name" value="WD40 repeat-like"/>
    <property type="match status" value="1"/>
</dbReference>
<evidence type="ECO:0000256" key="1">
    <source>
        <dbReference type="ARBA" id="ARBA00004123"/>
    </source>
</evidence>
<evidence type="ECO:0000256" key="3">
    <source>
        <dbReference type="ARBA" id="ARBA00038335"/>
    </source>
</evidence>
<gene>
    <name evidence="7" type="ORF">LANO_0D02674G</name>
</gene>
<dbReference type="OrthoDB" id="30195at2759"/>
<sequence>MAESPVVLSRYDANGQFLACVTVALDKHRVSVEPTNATKSSGLMNENFLYLEDSKLRVTCLEWINISSNDSQIVALGLSSGEIWLYAPAANQIVYKLSTGGVHAVRDFKCQGEVAWCCDQSDTVYRFNMADFTLHSKFKIEGCENLQKLCVVDANHILLASHSVSLISIKTREVVKTFPGHISAVTNLVMLNAASFLTSATSDRFLNIYDLTTGGTKSVLVSQADVLQVSHNEDSVVAVVTEDGSIEIFPDPLVNTSNKRRKVVSKQSAHHLKIVRPENEKRVAAINVFVKADTLNYAWLENATIPYFDQLQWSQLSASQTIQKARPAATSKHAHRSLHGEDVAAARSYVEGNATVTSGDNFKHVEEAIAELERSGADLNVSLADRLASSSIGGDHSESKRSKKRATTGTLTVVLSQALQSHDHSLLETVLNNRDEKVIKGTIGRLQPPLAVLLLERLAERIARQTNRQGPLNVWVKWCLIIHGGYLARMPNLMSSLASLHSTLRKRAEILPRLQALETRLEFSLNQLDAYRAANAISSEETYLRDGPRNFGDEDDEEEVEYNEELDDAGLIEDGELDYDDSDENSDDSDDDNNEYQNGHGSKVKSKLDSEEHDFHDDTEMNPDVEEGYSDVEVE</sequence>